<keyword evidence="2" id="KW-1185">Reference proteome</keyword>
<protein>
    <submittedName>
        <fullName evidence="1">Uncharacterized protein</fullName>
    </submittedName>
</protein>
<accession>A0A7J7M6Y7</accession>
<organism evidence="1 2">
    <name type="scientific">Kingdonia uniflora</name>
    <dbReference type="NCBI Taxonomy" id="39325"/>
    <lineage>
        <taxon>Eukaryota</taxon>
        <taxon>Viridiplantae</taxon>
        <taxon>Streptophyta</taxon>
        <taxon>Embryophyta</taxon>
        <taxon>Tracheophyta</taxon>
        <taxon>Spermatophyta</taxon>
        <taxon>Magnoliopsida</taxon>
        <taxon>Ranunculales</taxon>
        <taxon>Circaeasteraceae</taxon>
        <taxon>Kingdonia</taxon>
    </lineage>
</organism>
<dbReference type="AlphaFoldDB" id="A0A7J7M6Y7"/>
<sequence>MTSFKRKLGAIWSLTIFKTEEVQIVFWHICILKSNLFQSLVYCLVHHLHCLVLPKENPVCSYTGWNTLWLHWDNYVHCKPLIFSNLISNLESYFHRY</sequence>
<comment type="caution">
    <text evidence="1">The sequence shown here is derived from an EMBL/GenBank/DDBJ whole genome shotgun (WGS) entry which is preliminary data.</text>
</comment>
<gene>
    <name evidence="1" type="ORF">GIB67_022257</name>
</gene>
<proteinExistence type="predicted"/>
<name>A0A7J7M6Y7_9MAGN</name>
<dbReference type="Proteomes" id="UP000541444">
    <property type="component" value="Unassembled WGS sequence"/>
</dbReference>
<evidence type="ECO:0000313" key="1">
    <source>
        <dbReference type="EMBL" id="KAF6150645.1"/>
    </source>
</evidence>
<evidence type="ECO:0000313" key="2">
    <source>
        <dbReference type="Proteomes" id="UP000541444"/>
    </source>
</evidence>
<reference evidence="1 2" key="1">
    <citation type="journal article" date="2020" name="IScience">
        <title>Genome Sequencing of the Endangered Kingdonia uniflora (Circaeasteraceae, Ranunculales) Reveals Potential Mechanisms of Evolutionary Specialization.</title>
        <authorList>
            <person name="Sun Y."/>
            <person name="Deng T."/>
            <person name="Zhang A."/>
            <person name="Moore M.J."/>
            <person name="Landis J.B."/>
            <person name="Lin N."/>
            <person name="Zhang H."/>
            <person name="Zhang X."/>
            <person name="Huang J."/>
            <person name="Zhang X."/>
            <person name="Sun H."/>
            <person name="Wang H."/>
        </authorList>
    </citation>
    <scope>NUCLEOTIDE SEQUENCE [LARGE SCALE GENOMIC DNA]</scope>
    <source>
        <strain evidence="1">TB1705</strain>
        <tissue evidence="1">Leaf</tissue>
    </source>
</reference>
<dbReference type="EMBL" id="JACGCM010001727">
    <property type="protein sequence ID" value="KAF6150645.1"/>
    <property type="molecule type" value="Genomic_DNA"/>
</dbReference>